<dbReference type="Proteomes" id="UP001271007">
    <property type="component" value="Unassembled WGS sequence"/>
</dbReference>
<protein>
    <submittedName>
        <fullName evidence="6">Uncharacterized protein</fullName>
    </submittedName>
</protein>
<evidence type="ECO:0000256" key="1">
    <source>
        <dbReference type="ARBA" id="ARBA00004141"/>
    </source>
</evidence>
<feature type="transmembrane region" description="Helical" evidence="5">
    <location>
        <begin position="184"/>
        <end position="206"/>
    </location>
</feature>
<feature type="transmembrane region" description="Helical" evidence="5">
    <location>
        <begin position="267"/>
        <end position="285"/>
    </location>
</feature>
<feature type="transmembrane region" description="Helical" evidence="5">
    <location>
        <begin position="150"/>
        <end position="172"/>
    </location>
</feature>
<keyword evidence="3 5" id="KW-1133">Transmembrane helix</keyword>
<evidence type="ECO:0000256" key="5">
    <source>
        <dbReference type="SAM" id="Phobius"/>
    </source>
</evidence>
<dbReference type="AlphaFoldDB" id="A0AAJ0D8G1"/>
<dbReference type="GO" id="GO:0000324">
    <property type="term" value="C:fungal-type vacuole"/>
    <property type="evidence" value="ECO:0007669"/>
    <property type="project" value="TreeGrafter"/>
</dbReference>
<dbReference type="PANTHER" id="PTHR31465">
    <property type="entry name" value="PROTEIN RTA1-RELATED"/>
    <property type="match status" value="1"/>
</dbReference>
<keyword evidence="7" id="KW-1185">Reference proteome</keyword>
<evidence type="ECO:0000256" key="3">
    <source>
        <dbReference type="ARBA" id="ARBA00022989"/>
    </source>
</evidence>
<dbReference type="InterPro" id="IPR007568">
    <property type="entry name" value="RTA1"/>
</dbReference>
<dbReference type="PANTHER" id="PTHR31465:SF9">
    <property type="entry name" value="SPHINGOID LONG-CHAIN BASE TRANSPORTER RSB1"/>
    <property type="match status" value="1"/>
</dbReference>
<accession>A0AAJ0D8G1</accession>
<feature type="transmembrane region" description="Helical" evidence="5">
    <location>
        <begin position="79"/>
        <end position="99"/>
    </location>
</feature>
<keyword evidence="2 5" id="KW-0812">Transmembrane</keyword>
<evidence type="ECO:0000313" key="6">
    <source>
        <dbReference type="EMBL" id="KAK3048989.1"/>
    </source>
</evidence>
<organism evidence="6 7">
    <name type="scientific">Extremus antarcticus</name>
    <dbReference type="NCBI Taxonomy" id="702011"/>
    <lineage>
        <taxon>Eukaryota</taxon>
        <taxon>Fungi</taxon>
        <taxon>Dikarya</taxon>
        <taxon>Ascomycota</taxon>
        <taxon>Pezizomycotina</taxon>
        <taxon>Dothideomycetes</taxon>
        <taxon>Dothideomycetidae</taxon>
        <taxon>Mycosphaerellales</taxon>
        <taxon>Extremaceae</taxon>
        <taxon>Extremus</taxon>
    </lineage>
</organism>
<reference evidence="6" key="1">
    <citation type="submission" date="2023-04" db="EMBL/GenBank/DDBJ databases">
        <title>Black Yeasts Isolated from many extreme environments.</title>
        <authorList>
            <person name="Coleine C."/>
            <person name="Stajich J.E."/>
            <person name="Selbmann L."/>
        </authorList>
    </citation>
    <scope>NUCLEOTIDE SEQUENCE</scope>
    <source>
        <strain evidence="6">CCFEE 5312</strain>
    </source>
</reference>
<gene>
    <name evidence="6" type="ORF">LTR09_009643</name>
</gene>
<evidence type="ECO:0000256" key="2">
    <source>
        <dbReference type="ARBA" id="ARBA00022692"/>
    </source>
</evidence>
<feature type="transmembrane region" description="Helical" evidence="5">
    <location>
        <begin position="50"/>
        <end position="72"/>
    </location>
</feature>
<comment type="subcellular location">
    <subcellularLocation>
        <location evidence="1">Membrane</location>
        <topology evidence="1">Multi-pass membrane protein</topology>
    </subcellularLocation>
</comment>
<evidence type="ECO:0000313" key="7">
    <source>
        <dbReference type="Proteomes" id="UP001271007"/>
    </source>
</evidence>
<dbReference type="GO" id="GO:0005886">
    <property type="term" value="C:plasma membrane"/>
    <property type="evidence" value="ECO:0007669"/>
    <property type="project" value="TreeGrafter"/>
</dbReference>
<dbReference type="Pfam" id="PF04479">
    <property type="entry name" value="RTA1"/>
    <property type="match status" value="1"/>
</dbReference>
<feature type="transmembrane region" description="Helical" evidence="5">
    <location>
        <begin position="227"/>
        <end position="247"/>
    </location>
</feature>
<proteinExistence type="predicted"/>
<feature type="transmembrane region" description="Helical" evidence="5">
    <location>
        <begin position="111"/>
        <end position="130"/>
    </location>
</feature>
<evidence type="ECO:0000256" key="4">
    <source>
        <dbReference type="ARBA" id="ARBA00023136"/>
    </source>
</evidence>
<name>A0AAJ0D8G1_9PEZI</name>
<dbReference type="EMBL" id="JAWDJX010000043">
    <property type="protein sequence ID" value="KAK3048989.1"/>
    <property type="molecule type" value="Genomic_DNA"/>
</dbReference>
<keyword evidence="4 5" id="KW-0472">Membrane</keyword>
<comment type="caution">
    <text evidence="6">The sequence shown here is derived from an EMBL/GenBank/DDBJ whole genome shotgun (WGS) entry which is preliminary data.</text>
</comment>
<sequence>MAYNLSETAAGDPVYHAPNGLNYIAGGNLANCTLPACPVQLSVYGYRASLPFSATLIALYALCAVAQTYLGVRYKTWSFMAAMLLGCLTEILGYVGRIIMWNNPWDSNGFIMQIVLITIGPVFFSAAIYVQLYQLAIYISASASRFAPKLFWWVFIPCDIVSLILQAVGGAMSSSSNGNSSVGVNIALAGLAIQVATLVMFIVATLDYAWLSRGVASEKKSTLQFKLFAGSLGAATILILIRCTYRVYELSQGYSRDSKALRDQPLFIGLEGVMVILAAWCLVVAHPGPVFKSRKGGLVEKQKMAGSEEAVV</sequence>